<accession>A0A645HFL9</accession>
<organism evidence="2">
    <name type="scientific">bioreactor metagenome</name>
    <dbReference type="NCBI Taxonomy" id="1076179"/>
    <lineage>
        <taxon>unclassified sequences</taxon>
        <taxon>metagenomes</taxon>
        <taxon>ecological metagenomes</taxon>
    </lineage>
</organism>
<feature type="transmembrane region" description="Helical" evidence="1">
    <location>
        <begin position="88"/>
        <end position="107"/>
    </location>
</feature>
<reference evidence="2" key="1">
    <citation type="submission" date="2019-08" db="EMBL/GenBank/DDBJ databases">
        <authorList>
            <person name="Kucharzyk K."/>
            <person name="Murdoch R.W."/>
            <person name="Higgins S."/>
            <person name="Loffler F."/>
        </authorList>
    </citation>
    <scope>NUCLEOTIDE SEQUENCE</scope>
</reference>
<name>A0A645HFL9_9ZZZZ</name>
<sequence length="123" mass="13548">MPDACVINKQIARADIVRSPVNDKAALAADDIDNLGVGVIMLSKPPLGLVFNNTCVQQRRELFKKFRGVVFLVGNIKMLISHSGHLSFAIFLFCLSGIYTVSNMSVLSRKKAELRMVLLSANR</sequence>
<evidence type="ECO:0000313" key="2">
    <source>
        <dbReference type="EMBL" id="MPN37366.1"/>
    </source>
</evidence>
<evidence type="ECO:0000256" key="1">
    <source>
        <dbReference type="SAM" id="Phobius"/>
    </source>
</evidence>
<dbReference type="AlphaFoldDB" id="A0A645HFL9"/>
<keyword evidence="1" id="KW-0812">Transmembrane</keyword>
<comment type="caution">
    <text evidence="2">The sequence shown here is derived from an EMBL/GenBank/DDBJ whole genome shotgun (WGS) entry which is preliminary data.</text>
</comment>
<gene>
    <name evidence="2" type="ORF">SDC9_184883</name>
</gene>
<keyword evidence="1" id="KW-0472">Membrane</keyword>
<dbReference type="EMBL" id="VSSQ01091978">
    <property type="protein sequence ID" value="MPN37366.1"/>
    <property type="molecule type" value="Genomic_DNA"/>
</dbReference>
<keyword evidence="1" id="KW-1133">Transmembrane helix</keyword>
<proteinExistence type="predicted"/>
<protein>
    <submittedName>
        <fullName evidence="2">Uncharacterized protein</fullName>
    </submittedName>
</protein>